<feature type="domain" description="Nitrite/sulphite reductase 4Fe-4S" evidence="8">
    <location>
        <begin position="119"/>
        <end position="272"/>
    </location>
</feature>
<dbReference type="Pfam" id="PF03460">
    <property type="entry name" value="NIR_SIR_ferr"/>
    <property type="match status" value="2"/>
</dbReference>
<dbReference type="OrthoDB" id="3189055at2"/>
<gene>
    <name evidence="10" type="ORF">C9I28_10095</name>
</gene>
<evidence type="ECO:0000256" key="6">
    <source>
        <dbReference type="ARBA" id="ARBA00023004"/>
    </source>
</evidence>
<keyword evidence="5" id="KW-0560">Oxidoreductase</keyword>
<dbReference type="GO" id="GO:0020037">
    <property type="term" value="F:heme binding"/>
    <property type="evidence" value="ECO:0007669"/>
    <property type="project" value="InterPro"/>
</dbReference>
<evidence type="ECO:0000259" key="8">
    <source>
        <dbReference type="Pfam" id="PF01077"/>
    </source>
</evidence>
<organism evidence="10 11">
    <name type="scientific">Pseudoduganella armeniaca</name>
    <dbReference type="NCBI Taxonomy" id="2072590"/>
    <lineage>
        <taxon>Bacteria</taxon>
        <taxon>Pseudomonadati</taxon>
        <taxon>Pseudomonadota</taxon>
        <taxon>Betaproteobacteria</taxon>
        <taxon>Burkholderiales</taxon>
        <taxon>Oxalobacteraceae</taxon>
        <taxon>Telluria group</taxon>
        <taxon>Pseudoduganella</taxon>
    </lineage>
</organism>
<dbReference type="GO" id="GO:0051539">
    <property type="term" value="F:4 iron, 4 sulfur cluster binding"/>
    <property type="evidence" value="ECO:0007669"/>
    <property type="project" value="UniProtKB-KW"/>
</dbReference>
<keyword evidence="11" id="KW-1185">Reference proteome</keyword>
<proteinExistence type="predicted"/>
<dbReference type="InterPro" id="IPR036136">
    <property type="entry name" value="Nit/Sulf_reduc_fer-like_dom_sf"/>
</dbReference>
<evidence type="ECO:0000256" key="1">
    <source>
        <dbReference type="ARBA" id="ARBA00001929"/>
    </source>
</evidence>
<evidence type="ECO:0000256" key="5">
    <source>
        <dbReference type="ARBA" id="ARBA00023002"/>
    </source>
</evidence>
<feature type="domain" description="Nitrite/Sulfite reductase ferredoxin-like" evidence="9">
    <location>
        <begin position="343"/>
        <end position="396"/>
    </location>
</feature>
<evidence type="ECO:0000313" key="10">
    <source>
        <dbReference type="EMBL" id="AVR96039.1"/>
    </source>
</evidence>
<evidence type="ECO:0000256" key="7">
    <source>
        <dbReference type="ARBA" id="ARBA00023014"/>
    </source>
</evidence>
<dbReference type="InterPro" id="IPR045854">
    <property type="entry name" value="NO2/SO3_Rdtase_4Fe4S_sf"/>
</dbReference>
<keyword evidence="4" id="KW-0479">Metal-binding</keyword>
<dbReference type="GO" id="GO:0009337">
    <property type="term" value="C:sulfite reductase complex (NADPH)"/>
    <property type="evidence" value="ECO:0007669"/>
    <property type="project" value="TreeGrafter"/>
</dbReference>
<reference evidence="10 11" key="1">
    <citation type="submission" date="2018-03" db="EMBL/GenBank/DDBJ databases">
        <title>Massilia armeniaca sp. nov., isolated from desert soil.</title>
        <authorList>
            <person name="Huang H."/>
            <person name="Ren M."/>
        </authorList>
    </citation>
    <scope>NUCLEOTIDE SEQUENCE [LARGE SCALE GENOMIC DNA]</scope>
    <source>
        <strain evidence="10 11">ZMN-3</strain>
    </source>
</reference>
<dbReference type="EMBL" id="CP028324">
    <property type="protein sequence ID" value="AVR96039.1"/>
    <property type="molecule type" value="Genomic_DNA"/>
</dbReference>
<dbReference type="AlphaFoldDB" id="A0A2R4C8T3"/>
<evidence type="ECO:0000256" key="2">
    <source>
        <dbReference type="ARBA" id="ARBA00001966"/>
    </source>
</evidence>
<dbReference type="InterPro" id="IPR045169">
    <property type="entry name" value="NO2/SO3_Rdtase_4Fe4S_prot"/>
</dbReference>
<dbReference type="KEGG" id="masz:C9I28_10095"/>
<dbReference type="GO" id="GO:0016002">
    <property type="term" value="F:sulfite reductase activity"/>
    <property type="evidence" value="ECO:0007669"/>
    <property type="project" value="TreeGrafter"/>
</dbReference>
<name>A0A2R4C8T3_9BURK</name>
<dbReference type="Pfam" id="PF01077">
    <property type="entry name" value="NIR_SIR"/>
    <property type="match status" value="2"/>
</dbReference>
<dbReference type="Gene3D" id="3.30.413.10">
    <property type="entry name" value="Sulfite Reductase Hemoprotein, domain 1"/>
    <property type="match status" value="2"/>
</dbReference>
<keyword evidence="6" id="KW-0408">Iron</keyword>
<feature type="domain" description="Nitrite/Sulfite reductase ferredoxin-like" evidence="9">
    <location>
        <begin position="48"/>
        <end position="110"/>
    </location>
</feature>
<dbReference type="SUPFAM" id="SSF56014">
    <property type="entry name" value="Nitrite and sulphite reductase 4Fe-4S domain-like"/>
    <property type="match status" value="2"/>
</dbReference>
<dbReference type="GO" id="GO:0000103">
    <property type="term" value="P:sulfate assimilation"/>
    <property type="evidence" value="ECO:0007669"/>
    <property type="project" value="TreeGrafter"/>
</dbReference>
<evidence type="ECO:0000256" key="3">
    <source>
        <dbReference type="ARBA" id="ARBA00022485"/>
    </source>
</evidence>
<protein>
    <submittedName>
        <fullName evidence="10">Sulfite reductase</fullName>
    </submittedName>
</protein>
<feature type="domain" description="Nitrite/sulphite reductase 4Fe-4S" evidence="8">
    <location>
        <begin position="412"/>
        <end position="545"/>
    </location>
</feature>
<dbReference type="InterPro" id="IPR005117">
    <property type="entry name" value="NiRdtase/SiRdtase_haem-b_fer"/>
</dbReference>
<dbReference type="PANTHER" id="PTHR11493:SF47">
    <property type="entry name" value="SULFITE REDUCTASE [NADPH] SUBUNIT BETA"/>
    <property type="match status" value="1"/>
</dbReference>
<keyword evidence="7" id="KW-0411">Iron-sulfur</keyword>
<evidence type="ECO:0000313" key="11">
    <source>
        <dbReference type="Proteomes" id="UP000240505"/>
    </source>
</evidence>
<dbReference type="GO" id="GO:0050311">
    <property type="term" value="F:sulfite reductase (ferredoxin) activity"/>
    <property type="evidence" value="ECO:0007669"/>
    <property type="project" value="TreeGrafter"/>
</dbReference>
<accession>A0A2R4C8T3</accession>
<keyword evidence="3" id="KW-0004">4Fe-4S</keyword>
<comment type="cofactor">
    <cofactor evidence="2">
        <name>[4Fe-4S] cluster</name>
        <dbReference type="ChEBI" id="CHEBI:49883"/>
    </cofactor>
</comment>
<sequence length="563" mass="63310">MYQYDQYDHLIVRERIAQYRDQVQRRIAGELTEEEFLPLRLQNGLYMQRHAYMLRIAVPYGLLASKQMRMFAHIARKYDRGYGHFTTRQNIQFNWIELEQTPDILADLASVEMHAIQTSGNCIRNVTADEFAGVAADEIIDPRPYAEVLRQWSTFHPEFIALPRKFKVAINGAVEDRAAIAVHDIGLTVVKNDAGEIGFKVMVGGGMGRTPILGSVIREFLPREHLLTYTEAIMRVYNQYGRRDNKYKARIKILLKAIGVEEFARQVEEEWADLKGNAETLTLEEMERIIAYFQPHAYATLPAIDPLAGHADNKAFANWLKRNVKPHKVPGYAAVVLSLKKTGVPPGDATAEQMDFMADLADRYSFGELRVTHEQNIVLADVEQRQLFQLWQEAKAHGLATPNIGLLTDMICCPGGDFCSLANAKSIPIAAAIAERFDHIDFLHDIGDLELNMSGCINACGHHHVGHIGILGVDKDGSEWYQVSIGGAQGNQSAIGKIIGPSFSAQQMPEVIDRLLQVYLRERTPEERFVDTAQRLGIAPFKEFVYATPIETAGRLVGEDEYA</sequence>
<comment type="cofactor">
    <cofactor evidence="1">
        <name>siroheme</name>
        <dbReference type="ChEBI" id="CHEBI:60052"/>
    </cofactor>
</comment>
<dbReference type="SUPFAM" id="SSF55124">
    <property type="entry name" value="Nitrite/Sulfite reductase N-terminal domain-like"/>
    <property type="match status" value="2"/>
</dbReference>
<dbReference type="Gene3D" id="3.90.480.10">
    <property type="entry name" value="Sulfite Reductase Hemoprotein,Domain 2"/>
    <property type="match status" value="1"/>
</dbReference>
<dbReference type="PANTHER" id="PTHR11493">
    <property type="entry name" value="SULFITE REDUCTASE [NADPH] SUBUNIT BETA-RELATED"/>
    <property type="match status" value="1"/>
</dbReference>
<evidence type="ECO:0000256" key="4">
    <source>
        <dbReference type="ARBA" id="ARBA00022723"/>
    </source>
</evidence>
<evidence type="ECO:0000259" key="9">
    <source>
        <dbReference type="Pfam" id="PF03460"/>
    </source>
</evidence>
<dbReference type="GO" id="GO:0046872">
    <property type="term" value="F:metal ion binding"/>
    <property type="evidence" value="ECO:0007669"/>
    <property type="project" value="UniProtKB-KW"/>
</dbReference>
<dbReference type="Proteomes" id="UP000240505">
    <property type="component" value="Chromosome"/>
</dbReference>
<dbReference type="InterPro" id="IPR006067">
    <property type="entry name" value="NO2/SO3_Rdtase_4Fe4S_dom"/>
</dbReference>
<dbReference type="RefSeq" id="WP_107141391.1">
    <property type="nucleotide sequence ID" value="NZ_CP028324.1"/>
</dbReference>